<organism evidence="2 3">
    <name type="scientific">Cercophora scortea</name>
    <dbReference type="NCBI Taxonomy" id="314031"/>
    <lineage>
        <taxon>Eukaryota</taxon>
        <taxon>Fungi</taxon>
        <taxon>Dikarya</taxon>
        <taxon>Ascomycota</taxon>
        <taxon>Pezizomycotina</taxon>
        <taxon>Sordariomycetes</taxon>
        <taxon>Sordariomycetidae</taxon>
        <taxon>Sordariales</taxon>
        <taxon>Lasiosphaeriaceae</taxon>
        <taxon>Cercophora</taxon>
    </lineage>
</organism>
<evidence type="ECO:0000313" key="2">
    <source>
        <dbReference type="EMBL" id="KAK3335843.1"/>
    </source>
</evidence>
<keyword evidence="1" id="KW-0175">Coiled coil</keyword>
<accession>A0AAE0J2U1</accession>
<gene>
    <name evidence="2" type="ORF">B0T19DRAFT_20860</name>
</gene>
<feature type="coiled-coil region" evidence="1">
    <location>
        <begin position="40"/>
        <end position="67"/>
    </location>
</feature>
<protein>
    <submittedName>
        <fullName evidence="2">Uncharacterized protein</fullName>
    </submittedName>
</protein>
<reference evidence="2" key="1">
    <citation type="journal article" date="2023" name="Mol. Phylogenet. Evol.">
        <title>Genome-scale phylogeny and comparative genomics of the fungal order Sordariales.</title>
        <authorList>
            <person name="Hensen N."/>
            <person name="Bonometti L."/>
            <person name="Westerberg I."/>
            <person name="Brannstrom I.O."/>
            <person name="Guillou S."/>
            <person name="Cros-Aarteil S."/>
            <person name="Calhoun S."/>
            <person name="Haridas S."/>
            <person name="Kuo A."/>
            <person name="Mondo S."/>
            <person name="Pangilinan J."/>
            <person name="Riley R."/>
            <person name="LaButti K."/>
            <person name="Andreopoulos B."/>
            <person name="Lipzen A."/>
            <person name="Chen C."/>
            <person name="Yan M."/>
            <person name="Daum C."/>
            <person name="Ng V."/>
            <person name="Clum A."/>
            <person name="Steindorff A."/>
            <person name="Ohm R.A."/>
            <person name="Martin F."/>
            <person name="Silar P."/>
            <person name="Natvig D.O."/>
            <person name="Lalanne C."/>
            <person name="Gautier V."/>
            <person name="Ament-Velasquez S.L."/>
            <person name="Kruys A."/>
            <person name="Hutchinson M.I."/>
            <person name="Powell A.J."/>
            <person name="Barry K."/>
            <person name="Miller A.N."/>
            <person name="Grigoriev I.V."/>
            <person name="Debuchy R."/>
            <person name="Gladieux P."/>
            <person name="Hiltunen Thoren M."/>
            <person name="Johannesson H."/>
        </authorList>
    </citation>
    <scope>NUCLEOTIDE SEQUENCE</scope>
    <source>
        <strain evidence="2">SMH4131-1</strain>
    </source>
</reference>
<dbReference type="Proteomes" id="UP001286456">
    <property type="component" value="Unassembled WGS sequence"/>
</dbReference>
<reference evidence="2" key="2">
    <citation type="submission" date="2023-06" db="EMBL/GenBank/DDBJ databases">
        <authorList>
            <consortium name="Lawrence Berkeley National Laboratory"/>
            <person name="Haridas S."/>
            <person name="Hensen N."/>
            <person name="Bonometti L."/>
            <person name="Westerberg I."/>
            <person name="Brannstrom I.O."/>
            <person name="Guillou S."/>
            <person name="Cros-Aarteil S."/>
            <person name="Calhoun S."/>
            <person name="Kuo A."/>
            <person name="Mondo S."/>
            <person name="Pangilinan J."/>
            <person name="Riley R."/>
            <person name="Labutti K."/>
            <person name="Andreopoulos B."/>
            <person name="Lipzen A."/>
            <person name="Chen C."/>
            <person name="Yanf M."/>
            <person name="Daum C."/>
            <person name="Ng V."/>
            <person name="Clum A."/>
            <person name="Steindorff A."/>
            <person name="Ohm R."/>
            <person name="Martin F."/>
            <person name="Silar P."/>
            <person name="Natvig D."/>
            <person name="Lalanne C."/>
            <person name="Gautier V."/>
            <person name="Ament-Velasquez S.L."/>
            <person name="Kruys A."/>
            <person name="Hutchinson M.I."/>
            <person name="Powell A.J."/>
            <person name="Barry K."/>
            <person name="Miller A.N."/>
            <person name="Grigoriev I.V."/>
            <person name="Debuchy R."/>
            <person name="Gladieux P."/>
            <person name="Thoren M.H."/>
            <person name="Johannesson H."/>
        </authorList>
    </citation>
    <scope>NUCLEOTIDE SEQUENCE</scope>
    <source>
        <strain evidence="2">SMH4131-1</strain>
    </source>
</reference>
<evidence type="ECO:0000256" key="1">
    <source>
        <dbReference type="SAM" id="Coils"/>
    </source>
</evidence>
<sequence length="341" mass="38598">MRIQHHSSSPRHRQLFSLTPIQHLTTVTMGLLPPAAKLSLAVRKNVRDEWENNKEDIEKQLSDLLGATWTTEVNPNAIWPYHNDGYAKDSLGSCIKGYMDGAIYQIKYQVGKYGDEFKNEINTICHAHVLTIGVEETTPPRFSYCGCDVQDGKLRILFVDTYLGTNIDYACQEDALVPALNNAPSDKPLSFKVRLGIRTDYESQIKDVHHKIAEMLGKKDEEIKLNPNFDDTFAKLDAASKVKGNSVRDDWQQNLGSFALKYFEGLVWQMNNQKVGEDEMVQEGFLEAVEKQEIAFRIVDKLTYDSYCEVVVEDGVLYLQSTAASWGTNIDYAASKLIDQL</sequence>
<dbReference type="AlphaFoldDB" id="A0AAE0J2U1"/>
<proteinExistence type="predicted"/>
<evidence type="ECO:0000313" key="3">
    <source>
        <dbReference type="Proteomes" id="UP001286456"/>
    </source>
</evidence>
<name>A0AAE0J2U1_9PEZI</name>
<comment type="caution">
    <text evidence="2">The sequence shown here is derived from an EMBL/GenBank/DDBJ whole genome shotgun (WGS) entry which is preliminary data.</text>
</comment>
<dbReference type="EMBL" id="JAUEPO010000001">
    <property type="protein sequence ID" value="KAK3335843.1"/>
    <property type="molecule type" value="Genomic_DNA"/>
</dbReference>
<keyword evidence="3" id="KW-1185">Reference proteome</keyword>